<accession>A0ABQ3TQ41</accession>
<feature type="compositionally biased region" description="Basic and acidic residues" evidence="2">
    <location>
        <begin position="8"/>
        <end position="20"/>
    </location>
</feature>
<dbReference type="CDD" id="cd16936">
    <property type="entry name" value="HATPase_RsbW-like"/>
    <property type="match status" value="1"/>
</dbReference>
<keyword evidence="1" id="KW-0723">Serine/threonine-protein kinase</keyword>
<evidence type="ECO:0000313" key="5">
    <source>
        <dbReference type="Proteomes" id="UP000608522"/>
    </source>
</evidence>
<evidence type="ECO:0000313" key="4">
    <source>
        <dbReference type="EMBL" id="GHI82519.1"/>
    </source>
</evidence>
<reference evidence="5" key="1">
    <citation type="submission" date="2023-07" db="EMBL/GenBank/DDBJ databases">
        <title>Whole genome shotgun sequence of Streptomyces spororaveus NBRC 15456.</title>
        <authorList>
            <person name="Komaki H."/>
            <person name="Tamura T."/>
        </authorList>
    </citation>
    <scope>NUCLEOTIDE SEQUENCE [LARGE SCALE GENOMIC DNA]</scope>
    <source>
        <strain evidence="5">NBRC 15456</strain>
    </source>
</reference>
<dbReference type="Proteomes" id="UP000608522">
    <property type="component" value="Unassembled WGS sequence"/>
</dbReference>
<evidence type="ECO:0000256" key="1">
    <source>
        <dbReference type="ARBA" id="ARBA00022527"/>
    </source>
</evidence>
<dbReference type="PANTHER" id="PTHR35526:SF3">
    <property type="entry name" value="ANTI-SIGMA-F FACTOR RSBW"/>
    <property type="match status" value="1"/>
</dbReference>
<dbReference type="InterPro" id="IPR003594">
    <property type="entry name" value="HATPase_dom"/>
</dbReference>
<dbReference type="PANTHER" id="PTHR35526">
    <property type="entry name" value="ANTI-SIGMA-F FACTOR RSBW-RELATED"/>
    <property type="match status" value="1"/>
</dbReference>
<keyword evidence="1" id="KW-0808">Transferase</keyword>
<dbReference type="SUPFAM" id="SSF55874">
    <property type="entry name" value="ATPase domain of HSP90 chaperone/DNA topoisomerase II/histidine kinase"/>
    <property type="match status" value="1"/>
</dbReference>
<dbReference type="RefSeq" id="WP_237404247.1">
    <property type="nucleotide sequence ID" value="NZ_BAAATO010000074.1"/>
</dbReference>
<gene>
    <name evidence="4" type="ORF">Sspor_80800</name>
</gene>
<evidence type="ECO:0000259" key="3">
    <source>
        <dbReference type="Pfam" id="PF13581"/>
    </source>
</evidence>
<dbReference type="Gene3D" id="3.30.565.10">
    <property type="entry name" value="Histidine kinase-like ATPase, C-terminal domain"/>
    <property type="match status" value="1"/>
</dbReference>
<comment type="caution">
    <text evidence="4">The sequence shown here is derived from an EMBL/GenBank/DDBJ whole genome shotgun (WGS) entry which is preliminary data.</text>
</comment>
<dbReference type="Pfam" id="PF13581">
    <property type="entry name" value="HATPase_c_2"/>
    <property type="match status" value="1"/>
</dbReference>
<dbReference type="InterPro" id="IPR036890">
    <property type="entry name" value="HATPase_C_sf"/>
</dbReference>
<keyword evidence="5" id="KW-1185">Reference proteome</keyword>
<sequence>MQTIGPDIGERTPGAREPALRQRRRLSLGGARMQVARARAFARGALEDWGWDGRDTAEDALLVVSELVTNAKLHAGGCRELVVSAAGDVFRVEVYDGVQVPVSAFRTGGPAVPGAPGGYGLRLVRRLADRWGAEAVGHGKAVWAEFDAERLVAGRTAPPERPDRD</sequence>
<dbReference type="InterPro" id="IPR050267">
    <property type="entry name" value="Anti-sigma-factor_SerPK"/>
</dbReference>
<feature type="domain" description="Histidine kinase/HSP90-like ATPase" evidence="3">
    <location>
        <begin position="34"/>
        <end position="144"/>
    </location>
</feature>
<dbReference type="EMBL" id="BNED01000005">
    <property type="protein sequence ID" value="GHI82519.1"/>
    <property type="molecule type" value="Genomic_DNA"/>
</dbReference>
<keyword evidence="1" id="KW-0418">Kinase</keyword>
<feature type="region of interest" description="Disordered" evidence="2">
    <location>
        <begin position="1"/>
        <end position="20"/>
    </location>
</feature>
<proteinExistence type="predicted"/>
<organism evidence="4 5">
    <name type="scientific">Streptomyces spororaveus</name>
    <dbReference type="NCBI Taxonomy" id="284039"/>
    <lineage>
        <taxon>Bacteria</taxon>
        <taxon>Bacillati</taxon>
        <taxon>Actinomycetota</taxon>
        <taxon>Actinomycetes</taxon>
        <taxon>Kitasatosporales</taxon>
        <taxon>Streptomycetaceae</taxon>
        <taxon>Streptomyces</taxon>
    </lineage>
</organism>
<protein>
    <submittedName>
        <fullName evidence="4">ATPase</fullName>
    </submittedName>
</protein>
<evidence type="ECO:0000256" key="2">
    <source>
        <dbReference type="SAM" id="MobiDB-lite"/>
    </source>
</evidence>
<name>A0ABQ3TQ41_9ACTN</name>